<dbReference type="Proteomes" id="UP000286100">
    <property type="component" value="Unassembled WGS sequence"/>
</dbReference>
<evidence type="ECO:0000313" key="5">
    <source>
        <dbReference type="Proteomes" id="UP000286100"/>
    </source>
</evidence>
<dbReference type="Pfam" id="PF03797">
    <property type="entry name" value="Autotransporter"/>
    <property type="match status" value="1"/>
</dbReference>
<dbReference type="InterPro" id="IPR036709">
    <property type="entry name" value="Autotransporte_beta_dom_sf"/>
</dbReference>
<dbReference type="Gene3D" id="2.160.20.20">
    <property type="match status" value="1"/>
</dbReference>
<dbReference type="Pfam" id="PF12951">
    <property type="entry name" value="PATR"/>
    <property type="match status" value="2"/>
</dbReference>
<evidence type="ECO:0000256" key="1">
    <source>
        <dbReference type="ARBA" id="ARBA00022729"/>
    </source>
</evidence>
<dbReference type="InterPro" id="IPR013425">
    <property type="entry name" value="Autotrns_rpt"/>
</dbReference>
<keyword evidence="5" id="KW-1185">Reference proteome</keyword>
<accession>A0A418WRP2</accession>
<reference evidence="4 5" key="1">
    <citation type="submission" date="2018-09" db="EMBL/GenBank/DDBJ databases">
        <authorList>
            <person name="Zhu H."/>
        </authorList>
    </citation>
    <scope>NUCLEOTIDE SEQUENCE [LARGE SCALE GENOMIC DNA]</scope>
    <source>
        <strain evidence="4 5">K2R01-6</strain>
    </source>
</reference>
<gene>
    <name evidence="4" type="ORF">D3876_06400</name>
</gene>
<feature type="signal peptide" evidence="2">
    <location>
        <begin position="1"/>
        <end position="28"/>
    </location>
</feature>
<comment type="caution">
    <text evidence="4">The sequence shown here is derived from an EMBL/GenBank/DDBJ whole genome shotgun (WGS) entry which is preliminary data.</text>
</comment>
<protein>
    <submittedName>
        <fullName evidence="4">Autotransporter domain-containing protein</fullName>
    </submittedName>
</protein>
<dbReference type="EMBL" id="QYUM01000002">
    <property type="protein sequence ID" value="RJF93905.1"/>
    <property type="molecule type" value="Genomic_DNA"/>
</dbReference>
<evidence type="ECO:0000259" key="3">
    <source>
        <dbReference type="PROSITE" id="PS51208"/>
    </source>
</evidence>
<dbReference type="InterPro" id="IPR005546">
    <property type="entry name" value="Autotransporte_beta"/>
</dbReference>
<dbReference type="SUPFAM" id="SSF51126">
    <property type="entry name" value="Pectin lyase-like"/>
    <property type="match status" value="1"/>
</dbReference>
<dbReference type="Gene3D" id="2.40.128.130">
    <property type="entry name" value="Autotransporter beta-domain"/>
    <property type="match status" value="1"/>
</dbReference>
<dbReference type="SUPFAM" id="SSF103515">
    <property type="entry name" value="Autotransporter"/>
    <property type="match status" value="1"/>
</dbReference>
<keyword evidence="1 2" id="KW-0732">Signal</keyword>
<organism evidence="4 5">
    <name type="scientific">Sphingomonas cavernae</name>
    <dbReference type="NCBI Taxonomy" id="2320861"/>
    <lineage>
        <taxon>Bacteria</taxon>
        <taxon>Pseudomonadati</taxon>
        <taxon>Pseudomonadota</taxon>
        <taxon>Alphaproteobacteria</taxon>
        <taxon>Sphingomonadales</taxon>
        <taxon>Sphingomonadaceae</taxon>
        <taxon>Sphingomonas</taxon>
    </lineage>
</organism>
<dbReference type="PROSITE" id="PS51208">
    <property type="entry name" value="AUTOTRANSPORTER"/>
    <property type="match status" value="1"/>
</dbReference>
<dbReference type="OrthoDB" id="7195851at2"/>
<sequence>MAKFKTRCMFTSALVAATGFPFGGAVQAADYGLHLTQNELVSVEYPETETVEGDRIGIFAEAATLTLDNEGTIRGNGGYDGFAGPIEGGITAAGGPLTVTNSGEISGAGHGISTAYFYNSATGQLLGRAIGNSITNTSTGTIRGESNDGVRLIGGGTVTNSGDIIGTGAAGADGISMFAYQGPAATGANSVAQDLTGITSIGTVDNLAGGTISGQRFGIISSNGGTVHNAGEISGGVAGISVRSFVPGMVGEVTNGGTVAGGTGVIFGDAVGVGSLASASLDNDGDITGSASYGIVNHMDSLLTVTNGADGTITGALSGIMSEFGTIEVTNAGDIRGGGTADSIAALPDAGIVIGQPGSRVVNTGMISGANAGITTTAAYNRTTGATVGVARNTIVENSGTIIGDSNDGVRLIGGGTVTNSGTIEGRVDGARADGVSTNAFTGQDISGPDPIGTVINRTGGTISGARGGVFHLAGGVVENAGAITGGAVGVQIQNTNPTLVEAKVANSGTITGPDGVVVLRNISSSTVTNSGTITGTAGNGVYQGGSGAMTLTNAATGTITGTTSAVLADLGAIHIDNAGKIRGTGSYDGFAALPDGGVTLVTGQSTITNSGEISGAGHGISTAYFNNAATSQLEGRALNTQITNTGTGTIRGESNDGIRLIGGGTVTNSGAIIGTGGPLADGISMFAYQGPAATGANSVAQDLTGITSIGTVNNLAGGTIKGDRYGIISSNGGTVNNVGEISGLTGGVRIQSPVAGLIGTVDNGGTITGGHGVIFSQALASGSLRNSGTIAGTTGRGVFNDMAAPLTVENRAGGTITGVTSGILSELGVLTITNAGTIRGDGTADSPTALPDAGVVIGQPGSRVVNSGLISGANTGITTTAAYNPATNAIAGVARNTVVENSGTIRGDNNDAVRLFGGGSVINSGTIQGVAGATTDGITIQAFSGQDTSGQTAIGTVTNQASGVISGARYGVLIASGGVVDNAGTITGTLNGLVIGKQNTAGKTAALTNSGTINGGVHLDVDSATATNSGTIRSGTGVAFSSLGAVTLTNSGALTGGAGTAATLSGFDDSLILKTGSVITGAVDGGAGVDSVTLDGTSAAATAAQSLTQMDGFEKLSVDRGYWNTAGAVGAFDQVTIGANATLRLNEVAAPAGAASPIATTSVVNNGLLVFNFADGSALDDADALVISGSGGVRLEGEAIITVDTGALAYTGLTDIANGGLILTGSLGSDVVTSGDGIFQLGDGGTTGSFTGDLVNNGSFVFNRSDDYDFLGDFSGTGDFAKMGAGTLTFAGGYSYTGVTRILGGTVRLAGQIDPETEIDLGAGTFDISGTSQTIASLSGTSQSDVVIDDSTLTVDQDSNTEYAGEITGDGSLVLTGDGRLNLTGNSTYTGPTTVEGGTLSVNGSIVSTVTVDDGGTLGGNGTVGGVVAVSNGTVAPGNSIGRLQVAGNVSFAAGSVYEVEVEASGAADRIDATGTATLSGGTVEVLAANGQYRGRTDYTILTAAQGVNGRFGTVTSNLAFLTPSLGYSANAVTLTLLRNDIDFAAVAATSNQTSTANAVEALGVGNTLFEAVLVQNATGARTAYDALSGEIHASVASGLINDSRHVRDALLANGGGEGVSIWGQGLASWGQADAQNGTAKVSTDQRGLIAGVNWGGNGFSVGLAGGIGNADYRADARSSDADADSSFVGGQAGYTAGRFSIRAGAAFGWHDIKTTRSVIFPGFNETAAASYDATSRQFFGEIAHAFDTGPVAIAPFARFAHVRTHTEGFTEAGGASALTVEDDARKVDFLSLGLKLDGAVELGGGARFLPRLTAAWQHGWGDLEGRAGLRFAASTNVFTVVGAQLPRNAVMIDGGFAVEFGAFSIGAAYVGSAAEHWADHGGKLSFGWRF</sequence>
<name>A0A418WRP2_9SPHN</name>
<dbReference type="InterPro" id="IPR012332">
    <property type="entry name" value="Autotransporter_pectin_lyase_C"/>
</dbReference>
<dbReference type="NCBIfam" id="TIGR02601">
    <property type="entry name" value="autotrns_rpt"/>
    <property type="match status" value="2"/>
</dbReference>
<evidence type="ECO:0000256" key="2">
    <source>
        <dbReference type="SAM" id="SignalP"/>
    </source>
</evidence>
<proteinExistence type="predicted"/>
<feature type="chain" id="PRO_5019452378" evidence="2">
    <location>
        <begin position="29"/>
        <end position="1892"/>
    </location>
</feature>
<feature type="domain" description="Autotransporter" evidence="3">
    <location>
        <begin position="1616"/>
        <end position="1892"/>
    </location>
</feature>
<dbReference type="SMART" id="SM00869">
    <property type="entry name" value="Autotransporter"/>
    <property type="match status" value="1"/>
</dbReference>
<dbReference type="InterPro" id="IPR011050">
    <property type="entry name" value="Pectin_lyase_fold/virulence"/>
</dbReference>
<evidence type="ECO:0000313" key="4">
    <source>
        <dbReference type="EMBL" id="RJF93905.1"/>
    </source>
</evidence>